<comment type="similarity">
    <text evidence="2">Belongs to the mitochondrion-specific ribosomal protein mS33 family.</text>
</comment>
<dbReference type="AlphaFoldDB" id="A0A3N2Q9V9"/>
<evidence type="ECO:0000313" key="8">
    <source>
        <dbReference type="EMBL" id="ROT43526.1"/>
    </source>
</evidence>
<accession>A0A3N2Q9V9</accession>
<dbReference type="Pfam" id="PF08293">
    <property type="entry name" value="MRP-S33"/>
    <property type="match status" value="1"/>
</dbReference>
<keyword evidence="5" id="KW-0687">Ribonucleoprotein</keyword>
<dbReference type="Proteomes" id="UP000272025">
    <property type="component" value="Unassembled WGS sequence"/>
</dbReference>
<name>A0A3N2Q9V9_SODAK</name>
<dbReference type="OrthoDB" id="2257454at2759"/>
<feature type="compositionally biased region" description="Basic and acidic residues" evidence="7">
    <location>
        <begin position="82"/>
        <end position="99"/>
    </location>
</feature>
<keyword evidence="3 8" id="KW-0689">Ribosomal protein</keyword>
<evidence type="ECO:0000256" key="6">
    <source>
        <dbReference type="ARBA" id="ARBA00035132"/>
    </source>
</evidence>
<evidence type="ECO:0000313" key="9">
    <source>
        <dbReference type="Proteomes" id="UP000272025"/>
    </source>
</evidence>
<evidence type="ECO:0000256" key="4">
    <source>
        <dbReference type="ARBA" id="ARBA00023128"/>
    </source>
</evidence>
<dbReference type="GO" id="GO:0005840">
    <property type="term" value="C:ribosome"/>
    <property type="evidence" value="ECO:0007669"/>
    <property type="project" value="UniProtKB-KW"/>
</dbReference>
<dbReference type="GO" id="GO:1990904">
    <property type="term" value="C:ribonucleoprotein complex"/>
    <property type="evidence" value="ECO:0007669"/>
    <property type="project" value="UniProtKB-KW"/>
</dbReference>
<sequence length="121" mass="13927">MSVPRARLLDLMKAQCQVFATTYNPDGIRMGNKILRQRLRGPALAAYYPPKTATLQDVLNEFGPELTTFDEKEEDRLEHIVDPWQERAEEEEGSKARPEEEIDEEDDHLCTLRTPVPLMPC</sequence>
<dbReference type="RefSeq" id="XP_028471332.1">
    <property type="nucleotide sequence ID" value="XM_028615348.1"/>
</dbReference>
<proteinExistence type="inferred from homology"/>
<dbReference type="EMBL" id="ML119051">
    <property type="protein sequence ID" value="ROT43526.1"/>
    <property type="molecule type" value="Genomic_DNA"/>
</dbReference>
<evidence type="ECO:0000256" key="2">
    <source>
        <dbReference type="ARBA" id="ARBA00008970"/>
    </source>
</evidence>
<dbReference type="InterPro" id="IPR013219">
    <property type="entry name" value="Ribosomal_mS33"/>
</dbReference>
<dbReference type="PANTHER" id="PTHR13362:SF2">
    <property type="entry name" value="SMALL RIBOSOMAL SUBUNIT PROTEIN MS33"/>
    <property type="match status" value="1"/>
</dbReference>
<dbReference type="GO" id="GO:0005739">
    <property type="term" value="C:mitochondrion"/>
    <property type="evidence" value="ECO:0007669"/>
    <property type="project" value="UniProtKB-SubCell"/>
</dbReference>
<keyword evidence="4" id="KW-0496">Mitochondrion</keyword>
<keyword evidence="9" id="KW-1185">Reference proteome</keyword>
<dbReference type="PANTHER" id="PTHR13362">
    <property type="entry name" value="MITOCHONDRIAL RIBOSOMAL PROTEIN S33"/>
    <property type="match status" value="1"/>
</dbReference>
<organism evidence="8 9">
    <name type="scientific">Sodiomyces alkalinus (strain CBS 110278 / VKM F-3762 / F11)</name>
    <name type="common">Alkaliphilic filamentous fungus</name>
    <dbReference type="NCBI Taxonomy" id="1314773"/>
    <lineage>
        <taxon>Eukaryota</taxon>
        <taxon>Fungi</taxon>
        <taxon>Dikarya</taxon>
        <taxon>Ascomycota</taxon>
        <taxon>Pezizomycotina</taxon>
        <taxon>Sordariomycetes</taxon>
        <taxon>Hypocreomycetidae</taxon>
        <taxon>Glomerellales</taxon>
        <taxon>Plectosphaerellaceae</taxon>
        <taxon>Sodiomyces</taxon>
    </lineage>
</organism>
<feature type="region of interest" description="Disordered" evidence="7">
    <location>
        <begin position="82"/>
        <end position="121"/>
    </location>
</feature>
<protein>
    <recommendedName>
        <fullName evidence="6">Small ribosomal subunit protein mS33</fullName>
    </recommendedName>
</protein>
<gene>
    <name evidence="8" type="ORF">SODALDRAFT_41385</name>
</gene>
<evidence type="ECO:0000256" key="3">
    <source>
        <dbReference type="ARBA" id="ARBA00022980"/>
    </source>
</evidence>
<reference evidence="8 9" key="1">
    <citation type="journal article" date="2018" name="Mol. Ecol.">
        <title>The obligate alkalophilic soda-lake fungus Sodiomyces alkalinus has shifted to a protein diet.</title>
        <authorList>
            <person name="Grum-Grzhimaylo A.A."/>
            <person name="Falkoski D.L."/>
            <person name="van den Heuvel J."/>
            <person name="Valero-Jimenez C.A."/>
            <person name="Min B."/>
            <person name="Choi I.G."/>
            <person name="Lipzen A."/>
            <person name="Daum C.G."/>
            <person name="Aanen D.K."/>
            <person name="Tsang A."/>
            <person name="Henrissat B."/>
            <person name="Bilanenko E.N."/>
            <person name="de Vries R.P."/>
            <person name="van Kan J.A.L."/>
            <person name="Grigoriev I.V."/>
            <person name="Debets A.J.M."/>
        </authorList>
    </citation>
    <scope>NUCLEOTIDE SEQUENCE [LARGE SCALE GENOMIC DNA]</scope>
    <source>
        <strain evidence="8 9">F11</strain>
    </source>
</reference>
<evidence type="ECO:0000256" key="1">
    <source>
        <dbReference type="ARBA" id="ARBA00004173"/>
    </source>
</evidence>
<dbReference type="GeneID" id="39583825"/>
<dbReference type="STRING" id="1314773.A0A3N2Q9V9"/>
<evidence type="ECO:0000256" key="5">
    <source>
        <dbReference type="ARBA" id="ARBA00023274"/>
    </source>
</evidence>
<comment type="subcellular location">
    <subcellularLocation>
        <location evidence="1">Mitochondrion</location>
    </subcellularLocation>
</comment>
<evidence type="ECO:0000256" key="7">
    <source>
        <dbReference type="SAM" id="MobiDB-lite"/>
    </source>
</evidence>